<dbReference type="AlphaFoldDB" id="A0A139NAU6"/>
<proteinExistence type="predicted"/>
<reference evidence="1 2" key="1">
    <citation type="submission" date="2016-01" db="EMBL/GenBank/DDBJ databases">
        <title>Highly variable Streptococcus oralis are common among viridans streptococci isolated from primates.</title>
        <authorList>
            <person name="Denapaite D."/>
            <person name="Rieger M."/>
            <person name="Koendgen S."/>
            <person name="Brueckner R."/>
            <person name="Ochigava I."/>
            <person name="Kappeler P."/>
            <person name="Maetz-Rensing K."/>
            <person name="Leendertz F."/>
            <person name="Hakenbeck R."/>
        </authorList>
    </citation>
    <scope>NUCLEOTIDE SEQUENCE [LARGE SCALE GENOMIC DNA]</scope>
    <source>
        <strain evidence="1 2">DD02</strain>
    </source>
</reference>
<accession>A0A139NAU6</accession>
<dbReference type="Proteomes" id="UP000070198">
    <property type="component" value="Unassembled WGS sequence"/>
</dbReference>
<name>A0A139NAU6_9STRE</name>
<dbReference type="EMBL" id="LQOF01000026">
    <property type="protein sequence ID" value="KXT73179.1"/>
    <property type="molecule type" value="Genomic_DNA"/>
</dbReference>
<organism evidence="1 2">
    <name type="scientific">Streptococcus gallolyticus</name>
    <dbReference type="NCBI Taxonomy" id="315405"/>
    <lineage>
        <taxon>Bacteria</taxon>
        <taxon>Bacillati</taxon>
        <taxon>Bacillota</taxon>
        <taxon>Bacilli</taxon>
        <taxon>Lactobacillales</taxon>
        <taxon>Streptococcaceae</taxon>
        <taxon>Streptococcus</taxon>
    </lineage>
</organism>
<sequence>MKYFKLINGQTYHINDFDEQTNRERPYYQDGRRYVLCPSCETSIQLIGGENNITQNKSGKFYAAHTKAPIEGFAYDEDRKRNCVNYEGNANNWQGIYQRNNDLPEHEELSRFIDQNKACIAKDVGKLIGFNGLRKDGKTSAIFNKILESFFKNDGLRIAQEQFVPEYISRIIIERASPVNCWGAIPHEEIRNRIVQNPNLQTSIVGGQFKPDIETNLVCILNNVENPTQIRIRLLFGGEELDLKLVNAQVRSDKKVD</sequence>
<evidence type="ECO:0000313" key="2">
    <source>
        <dbReference type="Proteomes" id="UP000070198"/>
    </source>
</evidence>
<evidence type="ECO:0000313" key="1">
    <source>
        <dbReference type="EMBL" id="KXT73179.1"/>
    </source>
</evidence>
<dbReference type="RefSeq" id="WP_061458206.1">
    <property type="nucleotide sequence ID" value="NZ_KQ968744.1"/>
</dbReference>
<dbReference type="PATRIC" id="fig|315405.11.peg.350"/>
<comment type="caution">
    <text evidence="1">The sequence shown here is derived from an EMBL/GenBank/DDBJ whole genome shotgun (WGS) entry which is preliminary data.</text>
</comment>
<protein>
    <submittedName>
        <fullName evidence="1">Uncharacterized protein</fullName>
    </submittedName>
</protein>
<gene>
    <name evidence="1" type="ORF">SGADD02_00320</name>
</gene>